<dbReference type="KEGG" id="cans:GP473_08725"/>
<proteinExistence type="inferred from homology"/>
<evidence type="ECO:0000256" key="3">
    <source>
        <dbReference type="ARBA" id="ARBA00022475"/>
    </source>
</evidence>
<evidence type="ECO:0000313" key="9">
    <source>
        <dbReference type="EMBL" id="QNH96720.1"/>
    </source>
</evidence>
<gene>
    <name evidence="9" type="ORF">GP473_08725</name>
</gene>
<evidence type="ECO:0000256" key="5">
    <source>
        <dbReference type="ARBA" id="ARBA00022989"/>
    </source>
</evidence>
<dbReference type="AlphaFoldDB" id="A0A7G7YQF0"/>
<dbReference type="Gene3D" id="1.10.287.3510">
    <property type="match status" value="1"/>
</dbReference>
<dbReference type="InterPro" id="IPR039428">
    <property type="entry name" value="NUOK/Mnh_C1-like"/>
</dbReference>
<sequence length="161" mass="17396">MIIALIIAILIGGGTYMIMQRGMVRLIVGITLLSHGVNLLILAAGIGAWRYEPLMNRSTPDQAADPLPQAFVLTAIVISMASTAVMLVLAAVGRDDDTRSSDTPERSAHKLRALQTLGREAQHIAPDSLRAARRTQRDNAAHGGAQHHQKHQVQKQKGDAR</sequence>
<evidence type="ECO:0000313" key="10">
    <source>
        <dbReference type="Proteomes" id="UP000515275"/>
    </source>
</evidence>
<dbReference type="InterPro" id="IPR050601">
    <property type="entry name" value="CPA3_antiporter_subunitC"/>
</dbReference>
<dbReference type="GO" id="GO:0005886">
    <property type="term" value="C:plasma membrane"/>
    <property type="evidence" value="ECO:0007669"/>
    <property type="project" value="UniProtKB-SubCell"/>
</dbReference>
<keyword evidence="3" id="KW-1003">Cell membrane</keyword>
<dbReference type="PANTHER" id="PTHR34583">
    <property type="entry name" value="ANTIPORTER SUBUNIT MNHC2-RELATED"/>
    <property type="match status" value="1"/>
</dbReference>
<evidence type="ECO:0000256" key="7">
    <source>
        <dbReference type="SAM" id="MobiDB-lite"/>
    </source>
</evidence>
<feature type="transmembrane region" description="Helical" evidence="8">
    <location>
        <begin position="69"/>
        <end position="92"/>
    </location>
</feature>
<keyword evidence="6 8" id="KW-0472">Membrane</keyword>
<evidence type="ECO:0000256" key="1">
    <source>
        <dbReference type="ARBA" id="ARBA00004651"/>
    </source>
</evidence>
<name>A0A7G7YQF0_9CORY</name>
<feature type="transmembrane region" description="Helical" evidence="8">
    <location>
        <begin position="26"/>
        <end position="49"/>
    </location>
</feature>
<evidence type="ECO:0000256" key="6">
    <source>
        <dbReference type="ARBA" id="ARBA00023136"/>
    </source>
</evidence>
<dbReference type="RefSeq" id="WP_185770477.1">
    <property type="nucleotide sequence ID" value="NZ_CP046883.1"/>
</dbReference>
<keyword evidence="4 8" id="KW-0812">Transmembrane</keyword>
<dbReference type="NCBIfam" id="NF005622">
    <property type="entry name" value="PRK07375.2-1"/>
    <property type="match status" value="1"/>
</dbReference>
<protein>
    <submittedName>
        <fullName evidence="9">Cation:proton antiporter</fullName>
    </submittedName>
</protein>
<dbReference type="Proteomes" id="UP000515275">
    <property type="component" value="Chromosome"/>
</dbReference>
<evidence type="ECO:0000256" key="2">
    <source>
        <dbReference type="ARBA" id="ARBA00010388"/>
    </source>
</evidence>
<dbReference type="Pfam" id="PF00420">
    <property type="entry name" value="Oxidored_q2"/>
    <property type="match status" value="1"/>
</dbReference>
<feature type="region of interest" description="Disordered" evidence="7">
    <location>
        <begin position="121"/>
        <end position="161"/>
    </location>
</feature>
<dbReference type="EMBL" id="CP046883">
    <property type="protein sequence ID" value="QNH96720.1"/>
    <property type="molecule type" value="Genomic_DNA"/>
</dbReference>
<keyword evidence="5 8" id="KW-1133">Transmembrane helix</keyword>
<keyword evidence="10" id="KW-1185">Reference proteome</keyword>
<comment type="similarity">
    <text evidence="2">Belongs to the CPA3 antiporters (TC 2.A.63) subunit C family.</text>
</comment>
<evidence type="ECO:0000256" key="4">
    <source>
        <dbReference type="ARBA" id="ARBA00022692"/>
    </source>
</evidence>
<feature type="compositionally biased region" description="Basic residues" evidence="7">
    <location>
        <begin position="145"/>
        <end position="154"/>
    </location>
</feature>
<organism evidence="9 10">
    <name type="scientific">Corynebacterium anserum</name>
    <dbReference type="NCBI Taxonomy" id="2684406"/>
    <lineage>
        <taxon>Bacteria</taxon>
        <taxon>Bacillati</taxon>
        <taxon>Actinomycetota</taxon>
        <taxon>Actinomycetes</taxon>
        <taxon>Mycobacteriales</taxon>
        <taxon>Corynebacteriaceae</taxon>
        <taxon>Corynebacterium</taxon>
    </lineage>
</organism>
<evidence type="ECO:0000256" key="8">
    <source>
        <dbReference type="SAM" id="Phobius"/>
    </source>
</evidence>
<reference evidence="9 10" key="1">
    <citation type="submission" date="2019-12" db="EMBL/GenBank/DDBJ databases">
        <title>Corynebacterium sp. nov., isolated from feces of the Anser Albifrons in China.</title>
        <authorList>
            <person name="Liu Q."/>
        </authorList>
    </citation>
    <scope>NUCLEOTIDE SEQUENCE [LARGE SCALE GENOMIC DNA]</scope>
    <source>
        <strain evidence="9 10">23H37-10</strain>
    </source>
</reference>
<accession>A0A7G7YQF0</accession>
<dbReference type="PANTHER" id="PTHR34583:SF2">
    <property type="entry name" value="ANTIPORTER SUBUNIT MNHC2-RELATED"/>
    <property type="match status" value="1"/>
</dbReference>
<comment type="subcellular location">
    <subcellularLocation>
        <location evidence="1">Cell membrane</location>
        <topology evidence="1">Multi-pass membrane protein</topology>
    </subcellularLocation>
</comment>